<gene>
    <name evidence="1" type="ORF">EDM58_14520</name>
</gene>
<evidence type="ECO:0000313" key="1">
    <source>
        <dbReference type="EMBL" id="RNB77687.1"/>
    </source>
</evidence>
<evidence type="ECO:0000313" key="2">
    <source>
        <dbReference type="Proteomes" id="UP000281915"/>
    </source>
</evidence>
<dbReference type="EMBL" id="RHHT01000029">
    <property type="protein sequence ID" value="RNB77687.1"/>
    <property type="molecule type" value="Genomic_DNA"/>
</dbReference>
<sequence length="66" mass="6727">MICYRNIPFFVVDCGLRIGFGGGEEKGENAPGGVGSLLGASLAASHSKGGTAAKSSRFEEAHQGVE</sequence>
<accession>A0A3M8CQW6</accession>
<comment type="caution">
    <text evidence="1">The sequence shown here is derived from an EMBL/GenBank/DDBJ whole genome shotgun (WGS) entry which is preliminary data.</text>
</comment>
<organism evidence="1 2">
    <name type="scientific">Brevibacillus panacihumi</name>
    <dbReference type="NCBI Taxonomy" id="497735"/>
    <lineage>
        <taxon>Bacteria</taxon>
        <taxon>Bacillati</taxon>
        <taxon>Bacillota</taxon>
        <taxon>Bacilli</taxon>
        <taxon>Bacillales</taxon>
        <taxon>Paenibacillaceae</taxon>
        <taxon>Brevibacillus</taxon>
    </lineage>
</organism>
<name>A0A3M8CQW6_9BACL</name>
<dbReference type="Proteomes" id="UP000281915">
    <property type="component" value="Unassembled WGS sequence"/>
</dbReference>
<proteinExistence type="predicted"/>
<reference evidence="1 2" key="1">
    <citation type="submission" date="2018-10" db="EMBL/GenBank/DDBJ databases">
        <title>Phylogenomics of Brevibacillus.</title>
        <authorList>
            <person name="Dunlap C."/>
        </authorList>
    </citation>
    <scope>NUCLEOTIDE SEQUENCE [LARGE SCALE GENOMIC DNA]</scope>
    <source>
        <strain evidence="1 2">JCM 15085</strain>
    </source>
</reference>
<protein>
    <submittedName>
        <fullName evidence="1">Uncharacterized protein</fullName>
    </submittedName>
</protein>
<dbReference type="AlphaFoldDB" id="A0A3M8CQW6"/>